<dbReference type="Gene3D" id="1.10.150.50">
    <property type="entry name" value="Transcription Factor, Ets-1"/>
    <property type="match status" value="1"/>
</dbReference>
<dbReference type="EMBL" id="GG738914">
    <property type="protein sequence ID" value="EFC37834.1"/>
    <property type="molecule type" value="Genomic_DNA"/>
</dbReference>
<dbReference type="OrthoDB" id="1397969at2759"/>
<protein>
    <submittedName>
        <fullName evidence="1">Predicted protein</fullName>
    </submittedName>
</protein>
<proteinExistence type="predicted"/>
<evidence type="ECO:0000313" key="1">
    <source>
        <dbReference type="EMBL" id="EFC37834.1"/>
    </source>
</evidence>
<organism evidence="2">
    <name type="scientific">Naegleria gruberi</name>
    <name type="common">Amoeba</name>
    <dbReference type="NCBI Taxonomy" id="5762"/>
    <lineage>
        <taxon>Eukaryota</taxon>
        <taxon>Discoba</taxon>
        <taxon>Heterolobosea</taxon>
        <taxon>Tetramitia</taxon>
        <taxon>Eutetramitia</taxon>
        <taxon>Vahlkampfiidae</taxon>
        <taxon>Naegleria</taxon>
    </lineage>
</organism>
<dbReference type="AlphaFoldDB" id="D2VZF1"/>
<dbReference type="GeneID" id="8853637"/>
<evidence type="ECO:0000313" key="2">
    <source>
        <dbReference type="Proteomes" id="UP000006671"/>
    </source>
</evidence>
<reference evidence="1 2" key="1">
    <citation type="journal article" date="2010" name="Cell">
        <title>The genome of Naegleria gruberi illuminates early eukaryotic versatility.</title>
        <authorList>
            <person name="Fritz-Laylin L.K."/>
            <person name="Prochnik S.E."/>
            <person name="Ginger M.L."/>
            <person name="Dacks J.B."/>
            <person name="Carpenter M.L."/>
            <person name="Field M.C."/>
            <person name="Kuo A."/>
            <person name="Paredez A."/>
            <person name="Chapman J."/>
            <person name="Pham J."/>
            <person name="Shu S."/>
            <person name="Neupane R."/>
            <person name="Cipriano M."/>
            <person name="Mancuso J."/>
            <person name="Tu H."/>
            <person name="Salamov A."/>
            <person name="Lindquist E."/>
            <person name="Shapiro H."/>
            <person name="Lucas S."/>
            <person name="Grigoriev I.V."/>
            <person name="Cande W.Z."/>
            <person name="Fulton C."/>
            <person name="Rokhsar D.S."/>
            <person name="Dawson S.C."/>
        </authorList>
    </citation>
    <scope>NUCLEOTIDE SEQUENCE [LARGE SCALE GENOMIC DNA]</scope>
    <source>
        <strain evidence="1 2">NEG-M</strain>
    </source>
</reference>
<dbReference type="Proteomes" id="UP000006671">
    <property type="component" value="Unassembled WGS sequence"/>
</dbReference>
<dbReference type="KEGG" id="ngr:NAEGRDRAFT_81820"/>
<gene>
    <name evidence="1" type="ORF">NAEGRDRAFT_81820</name>
</gene>
<keyword evidence="2" id="KW-1185">Reference proteome</keyword>
<accession>D2VZF1</accession>
<dbReference type="RefSeq" id="XP_002670578.1">
    <property type="nucleotide sequence ID" value="XM_002670532.1"/>
</dbReference>
<dbReference type="InterPro" id="IPR013761">
    <property type="entry name" value="SAM/pointed_sf"/>
</dbReference>
<dbReference type="VEuPathDB" id="AmoebaDB:NAEGRDRAFT_81820"/>
<dbReference type="InParanoid" id="D2VZF1"/>
<name>D2VZF1_NAEGR</name>
<sequence>MSFLKRIFKVKSKAARSQFEAEYDPSIIAIKDWDVDLFVKWLQSLEGVSTATIEKLKQEEWDGRSLMCFSRSDLTSIRVPVSEAIIIEQRLDQLKLDQDYMMGSFNNATSGENDVQSTTSSSIGTRSNTLFHSSLVDSDNDISSVLQKNSEITSILSLPESSFENLNENHIVQTHRPELFNDFSEFTVKVFQLSLRRLEQAFPPLSSRSQSLVEVNKRASSSNHQVYSSLPPTANVHQSNNDMLLFLPSQASRLSPLENLCLNNCIKKIKPCGGGGLVPQEKKLLAHTLILADCFMFCYFFNYQTVLMSLEKSMHSGVNIGGLLAKKVQNEELVEDDVEKRFVSALREITDNTNGLGGFVNNVGSSPLTRSFSGLTSSSQKLSRSQSFGSKPFILIQLVIFPFSHSHVFSMGSDKRLRPYTLFRTGLMVGDWFLEWGEDSIVHPSLSNPYKTSPSCNCIQLLKVEGEKNIARFLKKISQVCCLWNGTRLFNLQKSNHQHFVVDILSALGSLSNIKQLGSITKFLERIELIGFTDMRLTFTSQFLQNEFPNTEHITFHTHSDLDNFFLKIENINPSYFHEDSDGRFDHFLLRLFDRSFYCRKDANIYEKADHPLNRGDCDLCPFNIEGLSLKELEEREISEIIKSKGPNYRAVLAGYEPANPASERDWKF</sequence>
<dbReference type="OMA" id="WFLEWGE"/>